<dbReference type="Proteomes" id="UP000017800">
    <property type="component" value="Unassembled WGS sequence"/>
</dbReference>
<dbReference type="RefSeq" id="WP_023402948.1">
    <property type="nucleotide sequence ID" value="NZ_BAUJ01000005.1"/>
</dbReference>
<dbReference type="OrthoDB" id="5906383at2"/>
<accession>V5FBB4</accession>
<dbReference type="EMBL" id="BAUJ01000005">
    <property type="protein sequence ID" value="GAD88563.1"/>
    <property type="molecule type" value="Genomic_DNA"/>
</dbReference>
<gene>
    <name evidence="2" type="ORF">VHA01S_005_01670</name>
</gene>
<evidence type="ECO:0000313" key="3">
    <source>
        <dbReference type="Proteomes" id="UP000017800"/>
    </source>
</evidence>
<organism evidence="2 3">
    <name type="scientific">Vibrio halioticoli NBRC 102217</name>
    <dbReference type="NCBI Taxonomy" id="1219072"/>
    <lineage>
        <taxon>Bacteria</taxon>
        <taxon>Pseudomonadati</taxon>
        <taxon>Pseudomonadota</taxon>
        <taxon>Gammaproteobacteria</taxon>
        <taxon>Vibrionales</taxon>
        <taxon>Vibrionaceae</taxon>
        <taxon>Vibrio</taxon>
    </lineage>
</organism>
<dbReference type="eggNOG" id="ENOG5031N7U">
    <property type="taxonomic scope" value="Bacteria"/>
</dbReference>
<evidence type="ECO:0000313" key="2">
    <source>
        <dbReference type="EMBL" id="GAD88563.1"/>
    </source>
</evidence>
<keyword evidence="1" id="KW-0732">Signal</keyword>
<comment type="caution">
    <text evidence="2">The sequence shown here is derived from an EMBL/GenBank/DDBJ whole genome shotgun (WGS) entry which is preliminary data.</text>
</comment>
<reference evidence="2 3" key="1">
    <citation type="submission" date="2013-11" db="EMBL/GenBank/DDBJ databases">
        <title>Whole genome shotgun sequence of Vibrio halioticoli NBRC 102217.</title>
        <authorList>
            <person name="Isaki S."/>
            <person name="Kimura A."/>
            <person name="Ohji S."/>
            <person name="Hosoyama A."/>
            <person name="Fujita N."/>
            <person name="Hashimoto M."/>
            <person name="Hosoyama Y."/>
            <person name="Yamazoe A."/>
        </authorList>
    </citation>
    <scope>NUCLEOTIDE SEQUENCE [LARGE SCALE GENOMIC DNA]</scope>
    <source>
        <strain evidence="2 3">NBRC 102217</strain>
    </source>
</reference>
<feature type="signal peptide" evidence="1">
    <location>
        <begin position="1"/>
        <end position="22"/>
    </location>
</feature>
<feature type="chain" id="PRO_5004733059" evidence="1">
    <location>
        <begin position="23"/>
        <end position="180"/>
    </location>
</feature>
<name>V5FBB4_9VIBR</name>
<evidence type="ECO:0000256" key="1">
    <source>
        <dbReference type="SAM" id="SignalP"/>
    </source>
</evidence>
<sequence length="180" mass="19332">MTSQKLALACALCLMHSAPTLADEIDLPNAYILDNAALSELRGGFQLANDYIVDIGISISAAVNGEKFYRTTIANLVFRNGTLTAETKPNTAIPQGNSGLINIVKAGDGNIVEDVNSQPDQPYVSQTISTPSLINIIQNTLDNSVLGLDTVVDIDARVEGVNKQIRDDIRLKGALLNHHY</sequence>
<dbReference type="AlphaFoldDB" id="V5FBB4"/>
<keyword evidence="3" id="KW-1185">Reference proteome</keyword>
<protein>
    <submittedName>
        <fullName evidence="2">Uncharacterized protein</fullName>
    </submittedName>
</protein>
<proteinExistence type="predicted"/>